<dbReference type="InterPro" id="IPR036855">
    <property type="entry name" value="Znf_CCCH_sf"/>
</dbReference>
<dbReference type="SMART" id="SM00356">
    <property type="entry name" value="ZnF_C3H1"/>
    <property type="match status" value="2"/>
</dbReference>
<feature type="compositionally biased region" description="Low complexity" evidence="6">
    <location>
        <begin position="36"/>
        <end position="47"/>
    </location>
</feature>
<keyword evidence="4 5" id="KW-0862">Zinc</keyword>
<feature type="zinc finger region" description="C3H1-type" evidence="5">
    <location>
        <begin position="164"/>
        <end position="201"/>
    </location>
</feature>
<organism evidence="8 9">
    <name type="scientific">Glossina morsitans morsitans</name>
    <name type="common">Savannah tsetse fly</name>
    <dbReference type="NCBI Taxonomy" id="37546"/>
    <lineage>
        <taxon>Eukaryota</taxon>
        <taxon>Metazoa</taxon>
        <taxon>Ecdysozoa</taxon>
        <taxon>Arthropoda</taxon>
        <taxon>Hexapoda</taxon>
        <taxon>Insecta</taxon>
        <taxon>Pterygota</taxon>
        <taxon>Neoptera</taxon>
        <taxon>Endopterygota</taxon>
        <taxon>Diptera</taxon>
        <taxon>Brachycera</taxon>
        <taxon>Muscomorpha</taxon>
        <taxon>Hippoboscoidea</taxon>
        <taxon>Glossinidae</taxon>
        <taxon>Glossina</taxon>
    </lineage>
</organism>
<comment type="similarity">
    <text evidence="1">Belongs to the ZC3H15/TMA46 family.</text>
</comment>
<dbReference type="Gene3D" id="4.10.1000.10">
    <property type="entry name" value="Zinc finger, CCCH-type"/>
    <property type="match status" value="1"/>
</dbReference>
<proteinExistence type="inferred from homology"/>
<evidence type="ECO:0000256" key="3">
    <source>
        <dbReference type="ARBA" id="ARBA00022771"/>
    </source>
</evidence>
<dbReference type="GO" id="GO:0003729">
    <property type="term" value="F:mRNA binding"/>
    <property type="evidence" value="ECO:0007669"/>
    <property type="project" value="TreeGrafter"/>
</dbReference>
<reference evidence="8" key="1">
    <citation type="submission" date="2020-05" db="UniProtKB">
        <authorList>
            <consortium name="EnsemblMetazoa"/>
        </authorList>
    </citation>
    <scope>IDENTIFICATION</scope>
    <source>
        <strain evidence="8">Yale</strain>
    </source>
</reference>
<evidence type="ECO:0000256" key="5">
    <source>
        <dbReference type="PROSITE-ProRule" id="PRU00723"/>
    </source>
</evidence>
<dbReference type="VEuPathDB" id="VectorBase:GMOY005356"/>
<dbReference type="AlphaFoldDB" id="A0A1B0FND0"/>
<dbReference type="STRING" id="37546.A0A1B0FND0"/>
<evidence type="ECO:0000256" key="4">
    <source>
        <dbReference type="ARBA" id="ARBA00022833"/>
    </source>
</evidence>
<dbReference type="PhylomeDB" id="A0A1B0FND0"/>
<dbReference type="InterPro" id="IPR032378">
    <property type="entry name" value="ZC3H15/TMA46_C"/>
</dbReference>
<feature type="domain" description="C3H1-type" evidence="7">
    <location>
        <begin position="164"/>
        <end position="201"/>
    </location>
</feature>
<dbReference type="GO" id="GO:0005829">
    <property type="term" value="C:cytosol"/>
    <property type="evidence" value="ECO:0007669"/>
    <property type="project" value="TreeGrafter"/>
</dbReference>
<name>A0A1B0FND0_GLOMM</name>
<dbReference type="Pfam" id="PF18345">
    <property type="entry name" value="zf_CCCH_4"/>
    <property type="match status" value="1"/>
</dbReference>
<dbReference type="PROSITE" id="PS50103">
    <property type="entry name" value="ZF_C3H1"/>
    <property type="match status" value="2"/>
</dbReference>
<keyword evidence="9" id="KW-1185">Reference proteome</keyword>
<keyword evidence="2 5" id="KW-0479">Metal-binding</keyword>
<dbReference type="EnsemblMetazoa" id="GMOY005356-RA">
    <property type="protein sequence ID" value="GMOY005356-PA"/>
    <property type="gene ID" value="GMOY005356"/>
</dbReference>
<accession>A0A1B0FND0</accession>
<sequence length="406" mass="46043">MPPKKAPVASKKTELKKKRVIEDKTFGLKNKKGSKQQKYIQQVQKQVNSGGHHPKTDVNKRKEEKEKKLQEQRELAVIFKPVQAQKVEKGTDPKSVVCTFFKQGTCTKGDKCKFSHDLSVENKAEKRSIYVDMRDETEDDMQNWDDAKLKEVVDQKHGGEKRRPTTDIICKYFIEAVEKSKYGWFWECPNGEKCIYRHALPQGYVLKKDKKKDDKPSEISLVDLIEKERASLGSNTTRVTLETFLAWKKRKIQEKKDKLAAEEERKKSDFSKGKQFGISGREMFSFNPDLVDDGPMEDGDAAFDNYAREEDDEEGGMEFKELDLNALSLAAEEADGTGTVASETRLQKQTDAVAVAEAVENENDESICSSSNSDTPACDAEPINKDLFLGLADELDDLDLDDDDDE</sequence>
<dbReference type="GO" id="GO:0008270">
    <property type="term" value="F:zinc ion binding"/>
    <property type="evidence" value="ECO:0007669"/>
    <property type="project" value="UniProtKB-KW"/>
</dbReference>
<dbReference type="PANTHER" id="PTHR12681:SF0">
    <property type="entry name" value="ZINC FINGER CCCH DOMAIN-CONTAINING PROTEIN 15"/>
    <property type="match status" value="1"/>
</dbReference>
<dbReference type="SUPFAM" id="SSF90229">
    <property type="entry name" value="CCCH zinc finger"/>
    <property type="match status" value="1"/>
</dbReference>
<feature type="domain" description="C3H1-type" evidence="7">
    <location>
        <begin position="92"/>
        <end position="119"/>
    </location>
</feature>
<evidence type="ECO:0000256" key="1">
    <source>
        <dbReference type="ARBA" id="ARBA00010043"/>
    </source>
</evidence>
<evidence type="ECO:0000259" key="7">
    <source>
        <dbReference type="PROSITE" id="PS50103"/>
    </source>
</evidence>
<feature type="compositionally biased region" description="Basic and acidic residues" evidence="6">
    <location>
        <begin position="54"/>
        <end position="70"/>
    </location>
</feature>
<evidence type="ECO:0000313" key="8">
    <source>
        <dbReference type="EnsemblMetazoa" id="GMOY005356-PA"/>
    </source>
</evidence>
<feature type="region of interest" description="Disordered" evidence="6">
    <location>
        <begin position="27"/>
        <end position="70"/>
    </location>
</feature>
<evidence type="ECO:0000313" key="9">
    <source>
        <dbReference type="Proteomes" id="UP000092444"/>
    </source>
</evidence>
<dbReference type="EMBL" id="CCAG010006790">
    <property type="status" value="NOT_ANNOTATED_CDS"/>
    <property type="molecule type" value="Genomic_DNA"/>
</dbReference>
<dbReference type="Pfam" id="PF16543">
    <property type="entry name" value="DFRP_C"/>
    <property type="match status" value="1"/>
</dbReference>
<evidence type="ECO:0000256" key="2">
    <source>
        <dbReference type="ARBA" id="ARBA00022723"/>
    </source>
</evidence>
<dbReference type="Proteomes" id="UP000092444">
    <property type="component" value="Unassembled WGS sequence"/>
</dbReference>
<dbReference type="GO" id="GO:0002181">
    <property type="term" value="P:cytoplasmic translation"/>
    <property type="evidence" value="ECO:0007669"/>
    <property type="project" value="TreeGrafter"/>
</dbReference>
<dbReference type="Gene3D" id="6.20.400.10">
    <property type="match status" value="1"/>
</dbReference>
<dbReference type="PANTHER" id="PTHR12681">
    <property type="entry name" value="ZINC FINGER-CONTAINING PROTEIN P48ZNF"/>
    <property type="match status" value="1"/>
</dbReference>
<protein>
    <recommendedName>
        <fullName evidence="7">C3H1-type domain-containing protein</fullName>
    </recommendedName>
</protein>
<keyword evidence="3 5" id="KW-0863">Zinc-finger</keyword>
<dbReference type="InterPro" id="IPR000571">
    <property type="entry name" value="Znf_CCCH"/>
</dbReference>
<feature type="zinc finger region" description="C3H1-type" evidence="5">
    <location>
        <begin position="92"/>
        <end position="119"/>
    </location>
</feature>
<evidence type="ECO:0000256" key="6">
    <source>
        <dbReference type="SAM" id="MobiDB-lite"/>
    </source>
</evidence>